<accession>A0A841H2Y4</accession>
<evidence type="ECO:0000259" key="7">
    <source>
        <dbReference type="PROSITE" id="PS50109"/>
    </source>
</evidence>
<dbReference type="Gene3D" id="3.30.565.10">
    <property type="entry name" value="Histidine kinase-like ATPase, C-terminal domain"/>
    <property type="match status" value="1"/>
</dbReference>
<sequence length="566" mass="60576">MNAQTPTLLLVDDEPANLDLLEAILGGAGVGTLLRTQNPLRAVELAREHEPDLVLLDLHMPRMSGFEVLRELREMTPAGDYRPVLVLTADITSEARDRALGEGARDFLTKPFDVGEVLLRVQNLLETRRLYRSQRAARLVAETAALRATLLSEASRALGASLDSATALEQLARILVPRMADLCVIELGEGDGTSVRAIAHADPAEEARLRALAENGSPLAPLLGRARTLTLPRLPARIGETGIAFMGVEPRSLVSTPLRAGGRVIGALTMISFSPERRYLREDQALAEELAGRAALALENARLFADARRATAARERILSIVAHDLRNPLASIAMGAEMALHLMPPRADSYARETLAGIQASATQVHRLVEDLLDVGRLEATDAPLQTADLFAIDLLEQAESMLRPLAAGRGLELRMQCADEDLRVHADSVRAIQVLSNLVGNAIKFTPSGGSITVRAEAAAGMVRLSVIDTGPGIPAEHLPHLFGAFWQADPADRRGAGLGLSIASALVSAHGGRMWVESEVDVGTTVHFTLPATGTPSSAADSMQYLVMERASPEPSRIEVTITG</sequence>
<dbReference type="SUPFAM" id="SSF55874">
    <property type="entry name" value="ATPase domain of HSP90 chaperone/DNA topoisomerase II/histidine kinase"/>
    <property type="match status" value="1"/>
</dbReference>
<dbReference type="InterPro" id="IPR001789">
    <property type="entry name" value="Sig_transdc_resp-reg_receiver"/>
</dbReference>
<dbReference type="SUPFAM" id="SSF55781">
    <property type="entry name" value="GAF domain-like"/>
    <property type="match status" value="1"/>
</dbReference>
<evidence type="ECO:0000256" key="3">
    <source>
        <dbReference type="ARBA" id="ARBA00022553"/>
    </source>
</evidence>
<dbReference type="FunFam" id="3.30.565.10:FF:000006">
    <property type="entry name" value="Sensor histidine kinase WalK"/>
    <property type="match status" value="1"/>
</dbReference>
<dbReference type="InterPro" id="IPR005467">
    <property type="entry name" value="His_kinase_dom"/>
</dbReference>
<dbReference type="CDD" id="cd00082">
    <property type="entry name" value="HisKA"/>
    <property type="match status" value="1"/>
</dbReference>
<dbReference type="Pfam" id="PF00072">
    <property type="entry name" value="Response_reg"/>
    <property type="match status" value="1"/>
</dbReference>
<dbReference type="InterPro" id="IPR036890">
    <property type="entry name" value="HATPase_C_sf"/>
</dbReference>
<dbReference type="SMART" id="SM00065">
    <property type="entry name" value="GAF"/>
    <property type="match status" value="1"/>
</dbReference>
<dbReference type="RefSeq" id="WP_183685758.1">
    <property type="nucleotide sequence ID" value="NZ_JABDTL010000002.1"/>
</dbReference>
<dbReference type="InterPro" id="IPR036097">
    <property type="entry name" value="HisK_dim/P_sf"/>
</dbReference>
<protein>
    <recommendedName>
        <fullName evidence="2">histidine kinase</fullName>
        <ecNumber evidence="2">2.7.13.3</ecNumber>
    </recommendedName>
</protein>
<dbReference type="GO" id="GO:0005886">
    <property type="term" value="C:plasma membrane"/>
    <property type="evidence" value="ECO:0007669"/>
    <property type="project" value="TreeGrafter"/>
</dbReference>
<dbReference type="SMART" id="SM00448">
    <property type="entry name" value="REC"/>
    <property type="match status" value="1"/>
</dbReference>
<evidence type="ECO:0000256" key="5">
    <source>
        <dbReference type="ARBA" id="ARBA00022777"/>
    </source>
</evidence>
<dbReference type="PANTHER" id="PTHR43047">
    <property type="entry name" value="TWO-COMPONENT HISTIDINE PROTEIN KINASE"/>
    <property type="match status" value="1"/>
</dbReference>
<dbReference type="Gene3D" id="1.10.287.130">
    <property type="match status" value="1"/>
</dbReference>
<dbReference type="PROSITE" id="PS50110">
    <property type="entry name" value="RESPONSE_REGULATORY"/>
    <property type="match status" value="1"/>
</dbReference>
<keyword evidence="10" id="KW-1185">Reference proteome</keyword>
<evidence type="ECO:0000256" key="6">
    <source>
        <dbReference type="PROSITE-ProRule" id="PRU00169"/>
    </source>
</evidence>
<dbReference type="InterPro" id="IPR003661">
    <property type="entry name" value="HisK_dim/P_dom"/>
</dbReference>
<dbReference type="Proteomes" id="UP000582837">
    <property type="component" value="Unassembled WGS sequence"/>
</dbReference>
<dbReference type="InterPro" id="IPR029016">
    <property type="entry name" value="GAF-like_dom_sf"/>
</dbReference>
<dbReference type="InterPro" id="IPR011006">
    <property type="entry name" value="CheY-like_superfamily"/>
</dbReference>
<feature type="modified residue" description="4-aspartylphosphate" evidence="6">
    <location>
        <position position="57"/>
    </location>
</feature>
<dbReference type="SMART" id="SM00387">
    <property type="entry name" value="HATPase_c"/>
    <property type="match status" value="1"/>
</dbReference>
<dbReference type="AlphaFoldDB" id="A0A841H2Y4"/>
<feature type="domain" description="Histidine kinase" evidence="7">
    <location>
        <begin position="320"/>
        <end position="536"/>
    </location>
</feature>
<evidence type="ECO:0000256" key="2">
    <source>
        <dbReference type="ARBA" id="ARBA00012438"/>
    </source>
</evidence>
<dbReference type="InterPro" id="IPR003594">
    <property type="entry name" value="HATPase_dom"/>
</dbReference>
<dbReference type="SUPFAM" id="SSF52172">
    <property type="entry name" value="CheY-like"/>
    <property type="match status" value="1"/>
</dbReference>
<evidence type="ECO:0000313" key="9">
    <source>
        <dbReference type="EMBL" id="MBB6072387.1"/>
    </source>
</evidence>
<keyword evidence="4" id="KW-0808">Transferase</keyword>
<dbReference type="EC" id="2.7.13.3" evidence="2"/>
<dbReference type="SUPFAM" id="SSF47384">
    <property type="entry name" value="Homodimeric domain of signal transducing histidine kinase"/>
    <property type="match status" value="1"/>
</dbReference>
<evidence type="ECO:0000259" key="8">
    <source>
        <dbReference type="PROSITE" id="PS50110"/>
    </source>
</evidence>
<dbReference type="SMART" id="SM00388">
    <property type="entry name" value="HisKA"/>
    <property type="match status" value="1"/>
</dbReference>
<comment type="catalytic activity">
    <reaction evidence="1">
        <text>ATP + protein L-histidine = ADP + protein N-phospho-L-histidine.</text>
        <dbReference type="EC" id="2.7.13.3"/>
    </reaction>
</comment>
<dbReference type="Pfam" id="PF02518">
    <property type="entry name" value="HATPase_c"/>
    <property type="match status" value="1"/>
</dbReference>
<dbReference type="GO" id="GO:0000155">
    <property type="term" value="F:phosphorelay sensor kinase activity"/>
    <property type="evidence" value="ECO:0007669"/>
    <property type="project" value="InterPro"/>
</dbReference>
<dbReference type="InterPro" id="IPR004358">
    <property type="entry name" value="Sig_transdc_His_kin-like_C"/>
</dbReference>
<dbReference type="Gene3D" id="3.30.450.40">
    <property type="match status" value="1"/>
</dbReference>
<keyword evidence="3 6" id="KW-0597">Phosphoprotein</keyword>
<dbReference type="Gene3D" id="3.40.50.2300">
    <property type="match status" value="1"/>
</dbReference>
<dbReference type="CDD" id="cd16922">
    <property type="entry name" value="HATPase_EvgS-ArcB-TorS-like"/>
    <property type="match status" value="1"/>
</dbReference>
<comment type="caution">
    <text evidence="9">The sequence shown here is derived from an EMBL/GenBank/DDBJ whole genome shotgun (WGS) entry which is preliminary data.</text>
</comment>
<dbReference type="Pfam" id="PF00512">
    <property type="entry name" value="HisKA"/>
    <property type="match status" value="1"/>
</dbReference>
<dbReference type="InterPro" id="IPR003018">
    <property type="entry name" value="GAF"/>
</dbReference>
<dbReference type="PROSITE" id="PS50109">
    <property type="entry name" value="HIS_KIN"/>
    <property type="match status" value="1"/>
</dbReference>
<gene>
    <name evidence="9" type="ORF">HNQ61_004049</name>
</gene>
<evidence type="ECO:0000256" key="4">
    <source>
        <dbReference type="ARBA" id="ARBA00022679"/>
    </source>
</evidence>
<dbReference type="EMBL" id="JACHIA010000015">
    <property type="protein sequence ID" value="MBB6072387.1"/>
    <property type="molecule type" value="Genomic_DNA"/>
</dbReference>
<dbReference type="PRINTS" id="PR00344">
    <property type="entry name" value="BCTRLSENSOR"/>
</dbReference>
<dbReference type="GO" id="GO:0009927">
    <property type="term" value="F:histidine phosphotransfer kinase activity"/>
    <property type="evidence" value="ECO:0007669"/>
    <property type="project" value="TreeGrafter"/>
</dbReference>
<evidence type="ECO:0000256" key="1">
    <source>
        <dbReference type="ARBA" id="ARBA00000085"/>
    </source>
</evidence>
<name>A0A841H2Y4_9BACT</name>
<reference evidence="9 10" key="1">
    <citation type="submission" date="2020-08" db="EMBL/GenBank/DDBJ databases">
        <title>Genomic Encyclopedia of Type Strains, Phase IV (KMG-IV): sequencing the most valuable type-strain genomes for metagenomic binning, comparative biology and taxonomic classification.</title>
        <authorList>
            <person name="Goeker M."/>
        </authorList>
    </citation>
    <scope>NUCLEOTIDE SEQUENCE [LARGE SCALE GENOMIC DNA]</scope>
    <source>
        <strain evidence="9 10">DSM 29007</strain>
    </source>
</reference>
<proteinExistence type="predicted"/>
<keyword evidence="5 9" id="KW-0418">Kinase</keyword>
<evidence type="ECO:0000313" key="10">
    <source>
        <dbReference type="Proteomes" id="UP000582837"/>
    </source>
</evidence>
<feature type="domain" description="Response regulatory" evidence="8">
    <location>
        <begin position="7"/>
        <end position="125"/>
    </location>
</feature>
<dbReference type="Pfam" id="PF13185">
    <property type="entry name" value="GAF_2"/>
    <property type="match status" value="1"/>
</dbReference>
<organism evidence="9 10">
    <name type="scientific">Longimicrobium terrae</name>
    <dbReference type="NCBI Taxonomy" id="1639882"/>
    <lineage>
        <taxon>Bacteria</taxon>
        <taxon>Pseudomonadati</taxon>
        <taxon>Gemmatimonadota</taxon>
        <taxon>Longimicrobiia</taxon>
        <taxon>Longimicrobiales</taxon>
        <taxon>Longimicrobiaceae</taxon>
        <taxon>Longimicrobium</taxon>
    </lineage>
</organism>